<evidence type="ECO:0000313" key="2">
    <source>
        <dbReference type="EMBL" id="MBB6634847.1"/>
    </source>
</evidence>
<evidence type="ECO:0000313" key="3">
    <source>
        <dbReference type="Proteomes" id="UP000535838"/>
    </source>
</evidence>
<reference evidence="2 3" key="1">
    <citation type="submission" date="2020-08" db="EMBL/GenBank/DDBJ databases">
        <title>Cohnella phylogeny.</title>
        <authorList>
            <person name="Dunlap C."/>
        </authorList>
    </citation>
    <scope>NUCLEOTIDE SEQUENCE [LARGE SCALE GENOMIC DNA]</scope>
    <source>
        <strain evidence="2 3">DSM 25241</strain>
    </source>
</reference>
<dbReference type="EMBL" id="JACJVQ010000008">
    <property type="protein sequence ID" value="MBB6634847.1"/>
    <property type="molecule type" value="Genomic_DNA"/>
</dbReference>
<feature type="compositionally biased region" description="Basic and acidic residues" evidence="1">
    <location>
        <begin position="137"/>
        <end position="158"/>
    </location>
</feature>
<dbReference type="RefSeq" id="WP_185120080.1">
    <property type="nucleotide sequence ID" value="NZ_JACJVQ010000008.1"/>
</dbReference>
<keyword evidence="3" id="KW-1185">Reference proteome</keyword>
<dbReference type="Gene3D" id="2.40.50.870">
    <property type="entry name" value="Protein of unknown function (DUF3299)"/>
    <property type="match status" value="1"/>
</dbReference>
<dbReference type="Proteomes" id="UP000535838">
    <property type="component" value="Unassembled WGS sequence"/>
</dbReference>
<gene>
    <name evidence="2" type="ORF">H7B67_12070</name>
</gene>
<feature type="compositionally biased region" description="Pro residues" evidence="1">
    <location>
        <begin position="209"/>
        <end position="218"/>
    </location>
</feature>
<evidence type="ECO:0008006" key="4">
    <source>
        <dbReference type="Google" id="ProtNLM"/>
    </source>
</evidence>
<feature type="region of interest" description="Disordered" evidence="1">
    <location>
        <begin position="32"/>
        <end position="232"/>
    </location>
</feature>
<comment type="caution">
    <text evidence="2">The sequence shown here is derived from an EMBL/GenBank/DDBJ whole genome shotgun (WGS) entry which is preliminary data.</text>
</comment>
<feature type="compositionally biased region" description="Low complexity" evidence="1">
    <location>
        <begin position="159"/>
        <end position="208"/>
    </location>
</feature>
<sequence length="349" mass="35185">MKAKRRMKTAALAWLVAVMAVALVGCGERVNEPPMPETGQTNDAFVQESLAMGADDSKRRAAPEGEAVEQTSAQSSGQSAGTGGEIAPSAAPSDELAVAGAEASSEGSSGSGSSGVKDAGKMSEPGSGGTKAAASAKGDDGKGDNSKESGGKSADGKSGKPAAPAAAATPSPTPSPSSSASNPPKLASAAPEKAAAAASTPEASASPTPASPSPGPSPRPKKEKSGPETLTFSELYAEETVRGLKMSDKVNELNGQEVEMIGYMAPPLTATVRFFVLTKVAMSICPFCSSDADWPSDIVVVFMPSGKEIKPTEHEVKVTGTLSVGSQTDEETGFVSLIRINADKVEVLK</sequence>
<protein>
    <recommendedName>
        <fullName evidence="4">DUF3299 domain-containing protein</fullName>
    </recommendedName>
</protein>
<dbReference type="AlphaFoldDB" id="A0A841SZ01"/>
<accession>A0A841SZ01</accession>
<feature type="compositionally biased region" description="Low complexity" evidence="1">
    <location>
        <begin position="97"/>
        <end position="108"/>
    </location>
</feature>
<name>A0A841SZ01_9BACL</name>
<evidence type="ECO:0000256" key="1">
    <source>
        <dbReference type="SAM" id="MobiDB-lite"/>
    </source>
</evidence>
<feature type="compositionally biased region" description="Low complexity" evidence="1">
    <location>
        <begin position="70"/>
        <end position="79"/>
    </location>
</feature>
<dbReference type="PROSITE" id="PS51257">
    <property type="entry name" value="PROKAR_LIPOPROTEIN"/>
    <property type="match status" value="1"/>
</dbReference>
<organism evidence="2 3">
    <name type="scientific">Cohnella thailandensis</name>
    <dbReference type="NCBI Taxonomy" id="557557"/>
    <lineage>
        <taxon>Bacteria</taxon>
        <taxon>Bacillati</taxon>
        <taxon>Bacillota</taxon>
        <taxon>Bacilli</taxon>
        <taxon>Bacillales</taxon>
        <taxon>Paenibacillaceae</taxon>
        <taxon>Cohnella</taxon>
    </lineage>
</organism>
<proteinExistence type="predicted"/>